<dbReference type="GO" id="GO:0005886">
    <property type="term" value="C:plasma membrane"/>
    <property type="evidence" value="ECO:0007669"/>
    <property type="project" value="TreeGrafter"/>
</dbReference>
<name>A0A516AFH8_SINCH</name>
<accession>A0A516AFH8</accession>
<reference evidence="5" key="1">
    <citation type="journal article" date="2019" name="Dev. Comp. Immunol.">
        <title>Receptor complex and signalling pathway of the two type II IFNs, IFN-? and IFN-?rel in mandarin fish or the so-called Chinese perch Siniperca chuatsi.</title>
        <authorList>
            <person name="Li L."/>
            <person name="Chen S.N."/>
            <person name="Laghari Z.A."/>
            <person name="Huang B."/>
            <person name="Huo H.J."/>
            <person name="Li N."/>
            <person name="Nie P."/>
        </authorList>
    </citation>
    <scope>NUCLEOTIDE SEQUENCE</scope>
    <source>
        <tissue evidence="5">Head kidney</tissue>
    </source>
</reference>
<protein>
    <submittedName>
        <fullName evidence="5">Cytokine receptor family B17</fullName>
    </submittedName>
</protein>
<keyword evidence="2" id="KW-0472">Membrane</keyword>
<dbReference type="InterPro" id="IPR050650">
    <property type="entry name" value="Type-II_Cytokine-TF_Rcpt"/>
</dbReference>
<dbReference type="EMBL" id="MH397369">
    <property type="protein sequence ID" value="QDO15117.1"/>
    <property type="molecule type" value="mRNA"/>
</dbReference>
<feature type="region of interest" description="Disordered" evidence="1">
    <location>
        <begin position="309"/>
        <end position="345"/>
    </location>
</feature>
<keyword evidence="2" id="KW-0812">Transmembrane</keyword>
<dbReference type="InterPro" id="IPR036116">
    <property type="entry name" value="FN3_sf"/>
</dbReference>
<dbReference type="InterPro" id="IPR013783">
    <property type="entry name" value="Ig-like_fold"/>
</dbReference>
<keyword evidence="2" id="KW-1133">Transmembrane helix</keyword>
<feature type="signal peptide" evidence="3">
    <location>
        <begin position="1"/>
        <end position="18"/>
    </location>
</feature>
<dbReference type="Gene3D" id="2.60.40.10">
    <property type="entry name" value="Immunoglobulins"/>
    <property type="match status" value="1"/>
</dbReference>
<evidence type="ECO:0000259" key="4">
    <source>
        <dbReference type="Pfam" id="PF01108"/>
    </source>
</evidence>
<feature type="compositionally biased region" description="Polar residues" evidence="1">
    <location>
        <begin position="312"/>
        <end position="323"/>
    </location>
</feature>
<organism evidence="5">
    <name type="scientific">Siniperca chuatsi</name>
    <name type="common">Mandarin fish</name>
    <dbReference type="NCBI Taxonomy" id="119488"/>
    <lineage>
        <taxon>Eukaryota</taxon>
        <taxon>Metazoa</taxon>
        <taxon>Chordata</taxon>
        <taxon>Craniata</taxon>
        <taxon>Vertebrata</taxon>
        <taxon>Euteleostomi</taxon>
        <taxon>Actinopterygii</taxon>
        <taxon>Neopterygii</taxon>
        <taxon>Teleostei</taxon>
        <taxon>Neoteleostei</taxon>
        <taxon>Acanthomorphata</taxon>
        <taxon>Eupercaria</taxon>
        <taxon>Centrarchiformes</taxon>
        <taxon>Centrarchoidei</taxon>
        <taxon>Sinipercidae</taxon>
        <taxon>Siniperca</taxon>
    </lineage>
</organism>
<feature type="chain" id="PRO_5022100204" evidence="3">
    <location>
        <begin position="19"/>
        <end position="391"/>
    </location>
</feature>
<proteinExistence type="evidence at transcript level"/>
<sequence length="391" mass="43005">MLDRWFTGLLLLISGVSAVIVLSPTNVTVSCQNPKVTVSWEYSTQQPQTSFRVHIQGSEGNNVIETTDHQCDLSHFIWESEKRYLSYHYVNVTALRGGRQSAAALSKSFSFNDLKTADIKCKLNFPPVNLNVEDSGATVSFRNPFHHYSELKQATKPDDATFKFTVTSGGKDYGGEDCTVNQLNCKYDVPFPEGVAECVTLTGSVLAGNEVGEVLFNKTDSICPSNAMGAHMITLIILLSAIVFVIIVVTIIIYNTRAWTWTKNTPSLPKTLDPLLPNPSERDMKYCPVSTTDISPVTVIVSLEEGDLEDSSAGSDYQSSAASYMQCRPPERQRIDDDSSDGSVKTECFSIDLEEEEEVVVKEGGEKSPYDCPHILQVDMGEGDMATGYRG</sequence>
<evidence type="ECO:0000313" key="5">
    <source>
        <dbReference type="EMBL" id="QDO15117.1"/>
    </source>
</evidence>
<feature type="domain" description="Fibronectin type-III" evidence="4">
    <location>
        <begin position="5"/>
        <end position="101"/>
    </location>
</feature>
<dbReference type="PANTHER" id="PTHR20859">
    <property type="entry name" value="INTERFERON/INTERLEUKIN RECEPTOR"/>
    <property type="match status" value="1"/>
</dbReference>
<dbReference type="AlphaFoldDB" id="A0A516AFH8"/>
<keyword evidence="5" id="KW-0675">Receptor</keyword>
<dbReference type="PROSITE" id="PS51257">
    <property type="entry name" value="PROKAR_LIPOPROTEIN"/>
    <property type="match status" value="1"/>
</dbReference>
<feature type="transmembrane region" description="Helical" evidence="2">
    <location>
        <begin position="232"/>
        <end position="254"/>
    </location>
</feature>
<evidence type="ECO:0000256" key="1">
    <source>
        <dbReference type="SAM" id="MobiDB-lite"/>
    </source>
</evidence>
<dbReference type="GO" id="GO:0004896">
    <property type="term" value="F:cytokine receptor activity"/>
    <property type="evidence" value="ECO:0007669"/>
    <property type="project" value="TreeGrafter"/>
</dbReference>
<keyword evidence="3" id="KW-0732">Signal</keyword>
<dbReference type="SUPFAM" id="SSF49265">
    <property type="entry name" value="Fibronectin type III"/>
    <property type="match status" value="1"/>
</dbReference>
<dbReference type="PANTHER" id="PTHR20859:SF87">
    <property type="entry name" value="CYTOKINE RECEPTOR FAMILY MEMBER B13-RELATED"/>
    <property type="match status" value="1"/>
</dbReference>
<dbReference type="Pfam" id="PF01108">
    <property type="entry name" value="Tissue_fac"/>
    <property type="match status" value="1"/>
</dbReference>
<dbReference type="InterPro" id="IPR003961">
    <property type="entry name" value="FN3_dom"/>
</dbReference>
<evidence type="ECO:0000256" key="3">
    <source>
        <dbReference type="SAM" id="SignalP"/>
    </source>
</evidence>
<gene>
    <name evidence="5" type="primary">CRFB17</name>
</gene>
<evidence type="ECO:0000256" key="2">
    <source>
        <dbReference type="SAM" id="Phobius"/>
    </source>
</evidence>